<proteinExistence type="inferred from homology"/>
<evidence type="ECO:0000256" key="2">
    <source>
        <dbReference type="ARBA" id="ARBA00011245"/>
    </source>
</evidence>
<comment type="caution">
    <text evidence="6">The sequence shown here is derived from an EMBL/GenBank/DDBJ whole genome shotgun (WGS) entry which is preliminary data.</text>
</comment>
<dbReference type="PROSITE" id="PS51462">
    <property type="entry name" value="NUDIX"/>
    <property type="match status" value="1"/>
</dbReference>
<comment type="cofactor">
    <cofactor evidence="4">
        <name>Mg(2+)</name>
        <dbReference type="ChEBI" id="CHEBI:18420"/>
    </cofactor>
</comment>
<dbReference type="GO" id="GO:0017110">
    <property type="term" value="F:nucleoside diphosphate phosphatase activity"/>
    <property type="evidence" value="ECO:0007669"/>
    <property type="project" value="InterPro"/>
</dbReference>
<organism evidence="6">
    <name type="scientific">Methylophaga aminisulfidivorans</name>
    <dbReference type="NCBI Taxonomy" id="230105"/>
    <lineage>
        <taxon>Bacteria</taxon>
        <taxon>Pseudomonadati</taxon>
        <taxon>Pseudomonadota</taxon>
        <taxon>Gammaproteobacteria</taxon>
        <taxon>Thiotrichales</taxon>
        <taxon>Piscirickettsiaceae</taxon>
        <taxon>Methylophaga</taxon>
    </lineage>
</organism>
<dbReference type="InterPro" id="IPR033713">
    <property type="entry name" value="NudJ"/>
</dbReference>
<dbReference type="InterPro" id="IPR015797">
    <property type="entry name" value="NUDIX_hydrolase-like_dom_sf"/>
</dbReference>
<dbReference type="PANTHER" id="PTHR43222">
    <property type="entry name" value="NUDIX HYDROLASE 23"/>
    <property type="match status" value="1"/>
</dbReference>
<sequence>MIWKPRTTVAAIVEQNNTFLVVEEEIDGKMTLNQPAGHLEDQESLIEAVIRETKEETAWTFQPEALVGIYRWVTPKTAETFFRYCFVGKVKDHAAEQPLDADIHQALWLSYNEIMQRKSDFRSPLVKDCLDDYLAGKRYSLDILRN</sequence>
<comment type="subunit">
    <text evidence="2 4">Monomer.</text>
</comment>
<keyword evidence="4 6" id="KW-0378">Hydrolase</keyword>
<evidence type="ECO:0000256" key="1">
    <source>
        <dbReference type="ARBA" id="ARBA00007608"/>
    </source>
</evidence>
<dbReference type="Proteomes" id="UP000886384">
    <property type="component" value="Unassembled WGS sequence"/>
</dbReference>
<dbReference type="GO" id="GO:0004787">
    <property type="term" value="F:thiamine diphosphate phosphatase activity"/>
    <property type="evidence" value="ECO:0007669"/>
    <property type="project" value="InterPro"/>
</dbReference>
<dbReference type="SUPFAM" id="SSF55811">
    <property type="entry name" value="Nudix"/>
    <property type="match status" value="1"/>
</dbReference>
<evidence type="ECO:0000256" key="4">
    <source>
        <dbReference type="RuleBase" id="RU364043"/>
    </source>
</evidence>
<evidence type="ECO:0000313" key="6">
    <source>
        <dbReference type="EMBL" id="HEC74823.1"/>
    </source>
</evidence>
<dbReference type="GO" id="GO:0017111">
    <property type="term" value="F:ribonucleoside triphosphate phosphatase activity"/>
    <property type="evidence" value="ECO:0007669"/>
    <property type="project" value="InterPro"/>
</dbReference>
<evidence type="ECO:0000256" key="3">
    <source>
        <dbReference type="ARBA" id="ARBA00015552"/>
    </source>
</evidence>
<dbReference type="CDD" id="cd03675">
    <property type="entry name" value="NUDIX_Hydrolase"/>
    <property type="match status" value="1"/>
</dbReference>
<dbReference type="Pfam" id="PF00293">
    <property type="entry name" value="NUDIX"/>
    <property type="match status" value="1"/>
</dbReference>
<evidence type="ECO:0000259" key="5">
    <source>
        <dbReference type="PROSITE" id="PS51462"/>
    </source>
</evidence>
<feature type="domain" description="Nudix hydrolase" evidence="5">
    <location>
        <begin position="3"/>
        <end position="131"/>
    </location>
</feature>
<accession>A0A7C1ZR77</accession>
<dbReference type="PANTHER" id="PTHR43222:SF11">
    <property type="entry name" value="PHOSPHATASE NUDJ"/>
    <property type="match status" value="1"/>
</dbReference>
<name>A0A7C1ZR77_9GAMM</name>
<reference evidence="6" key="1">
    <citation type="journal article" date="2020" name="mSystems">
        <title>Genome- and Community-Level Interaction Insights into Carbon Utilization and Element Cycling Functions of Hydrothermarchaeota in Hydrothermal Sediment.</title>
        <authorList>
            <person name="Zhou Z."/>
            <person name="Liu Y."/>
            <person name="Xu W."/>
            <person name="Pan J."/>
            <person name="Luo Z.H."/>
            <person name="Li M."/>
        </authorList>
    </citation>
    <scope>NUCLEOTIDE SEQUENCE [LARGE SCALE GENOMIC DNA]</scope>
    <source>
        <strain evidence="6">HyVt-380</strain>
    </source>
</reference>
<dbReference type="InterPro" id="IPR000086">
    <property type="entry name" value="NUDIX_hydrolase_dom"/>
</dbReference>
<protein>
    <recommendedName>
        <fullName evidence="3 4">Phosphatase NudJ</fullName>
        <ecNumber evidence="4">3.6.1.-</ecNumber>
    </recommendedName>
</protein>
<keyword evidence="4" id="KW-0460">Magnesium</keyword>
<dbReference type="EC" id="3.6.1.-" evidence="4"/>
<comment type="similarity">
    <text evidence="1 4">Belongs to the Nudix hydrolase family. NudJ subfamily.</text>
</comment>
<dbReference type="Gene3D" id="3.90.79.10">
    <property type="entry name" value="Nucleoside Triphosphate Pyrophosphohydrolase"/>
    <property type="match status" value="1"/>
</dbReference>
<dbReference type="AlphaFoldDB" id="A0A7C1ZR77"/>
<dbReference type="EMBL" id="DRHY01000236">
    <property type="protein sequence ID" value="HEC74823.1"/>
    <property type="molecule type" value="Genomic_DNA"/>
</dbReference>
<gene>
    <name evidence="4" type="primary">nudJ</name>
    <name evidence="6" type="ORF">ENI26_10710</name>
</gene>